<comment type="caution">
    <text evidence="1">The sequence shown here is derived from an EMBL/GenBank/DDBJ whole genome shotgun (WGS) entry which is preliminary data.</text>
</comment>
<organism evidence="1 2">
    <name type="scientific">Oceanospirillum sediminis</name>
    <dbReference type="NCBI Taxonomy" id="2760088"/>
    <lineage>
        <taxon>Bacteria</taxon>
        <taxon>Pseudomonadati</taxon>
        <taxon>Pseudomonadota</taxon>
        <taxon>Gammaproteobacteria</taxon>
        <taxon>Oceanospirillales</taxon>
        <taxon>Oceanospirillaceae</taxon>
        <taxon>Oceanospirillum</taxon>
    </lineage>
</organism>
<sequence length="138" mass="15758">QPSSYLTANSEFGYGDHHAKGNYIIIGNSDYLTDFSVDKLLEFVNTGNTLFISDYYFAQRIHDTLSIDVDFEYNSKKDSISHLSFQNKNLNAITIDKNEGDYFFSSFDSINYTILGHAKTDKKRVNFIRVPFGKGNIL</sequence>
<evidence type="ECO:0000313" key="2">
    <source>
        <dbReference type="Proteomes" id="UP000565262"/>
    </source>
</evidence>
<name>A0A839IYJ3_9GAMM</name>
<feature type="non-terminal residue" evidence="1">
    <location>
        <position position="1"/>
    </location>
</feature>
<dbReference type="AlphaFoldDB" id="A0A839IYJ3"/>
<feature type="non-terminal residue" evidence="1">
    <location>
        <position position="138"/>
    </location>
</feature>
<dbReference type="Proteomes" id="UP000565262">
    <property type="component" value="Unassembled WGS sequence"/>
</dbReference>
<accession>A0A839IYJ3</accession>
<gene>
    <name evidence="1" type="ORF">H4O21_24380</name>
</gene>
<reference evidence="1 2" key="1">
    <citation type="submission" date="2020-08" db="EMBL/GenBank/DDBJ databases">
        <title>Oceanospirillum sp. nov. isolated from marine sediment.</title>
        <authorList>
            <person name="Ji X."/>
        </authorList>
    </citation>
    <scope>NUCLEOTIDE SEQUENCE [LARGE SCALE GENOMIC DNA]</scope>
    <source>
        <strain evidence="1 2">D5</strain>
    </source>
</reference>
<protein>
    <submittedName>
        <fullName evidence="1">DUF4350 domain-containing protein</fullName>
    </submittedName>
</protein>
<evidence type="ECO:0000313" key="1">
    <source>
        <dbReference type="EMBL" id="MBB1489750.1"/>
    </source>
</evidence>
<dbReference type="EMBL" id="JACJFM010000162">
    <property type="protein sequence ID" value="MBB1489750.1"/>
    <property type="molecule type" value="Genomic_DNA"/>
</dbReference>
<keyword evidence="2" id="KW-1185">Reference proteome</keyword>
<proteinExistence type="predicted"/>